<reference evidence="1" key="2">
    <citation type="journal article" date="2014" name="ISME J.">
        <title>Microbial stratification in low pH oxic and suboxic macroscopic growths along an acid mine drainage.</title>
        <authorList>
            <person name="Mendez-Garcia C."/>
            <person name="Mesa V."/>
            <person name="Sprenger R.R."/>
            <person name="Richter M."/>
            <person name="Diez M.S."/>
            <person name="Solano J."/>
            <person name="Bargiela R."/>
            <person name="Golyshina O.V."/>
            <person name="Manteca A."/>
            <person name="Ramos J.L."/>
            <person name="Gallego J.R."/>
            <person name="Llorente I."/>
            <person name="Martins Dos Santos V.A."/>
            <person name="Jensen O.N."/>
            <person name="Pelaez A.I."/>
            <person name="Sanchez J."/>
            <person name="Ferrer M."/>
        </authorList>
    </citation>
    <scope>NUCLEOTIDE SEQUENCE</scope>
</reference>
<reference evidence="1" key="1">
    <citation type="submission" date="2013-08" db="EMBL/GenBank/DDBJ databases">
        <authorList>
            <person name="Mendez C."/>
            <person name="Richter M."/>
            <person name="Ferrer M."/>
            <person name="Sanchez J."/>
        </authorList>
    </citation>
    <scope>NUCLEOTIDE SEQUENCE</scope>
</reference>
<accession>T0YKY2</accession>
<feature type="non-terminal residue" evidence="1">
    <location>
        <position position="1"/>
    </location>
</feature>
<sequence>ARPVTGALAAPSTPGGVDIRERVDQDRGALKRLQLLIPGFRAYRQTEDVRAADAMLRLQVADLLVRAMQQVDALRSEMTRDGVLDGLTTLGGLRSELQRLEGEVRHAEQGYTGISPALRITPEMLDRLYERDYRFIASGQGVLDALPAVQAA</sequence>
<feature type="non-terminal residue" evidence="1">
    <location>
        <position position="152"/>
    </location>
</feature>
<organism evidence="1">
    <name type="scientific">mine drainage metagenome</name>
    <dbReference type="NCBI Taxonomy" id="410659"/>
    <lineage>
        <taxon>unclassified sequences</taxon>
        <taxon>metagenomes</taxon>
        <taxon>ecological metagenomes</taxon>
    </lineage>
</organism>
<comment type="caution">
    <text evidence="1">The sequence shown here is derived from an EMBL/GenBank/DDBJ whole genome shotgun (WGS) entry which is preliminary data.</text>
</comment>
<evidence type="ECO:0000313" key="1">
    <source>
        <dbReference type="EMBL" id="EQD32577.1"/>
    </source>
</evidence>
<dbReference type="AlphaFoldDB" id="T0YKY2"/>
<proteinExistence type="predicted"/>
<name>T0YKY2_9ZZZZ</name>
<dbReference type="EMBL" id="AUZZ01009770">
    <property type="protein sequence ID" value="EQD32577.1"/>
    <property type="molecule type" value="Genomic_DNA"/>
</dbReference>
<gene>
    <name evidence="1" type="ORF">B2A_13489</name>
</gene>
<protein>
    <submittedName>
        <fullName evidence="1">Uncharacterized protein</fullName>
    </submittedName>
</protein>